<gene>
    <name evidence="1" type="ORF">Tco_0822404</name>
</gene>
<evidence type="ECO:0000313" key="2">
    <source>
        <dbReference type="Proteomes" id="UP001151760"/>
    </source>
</evidence>
<sequence>MDITIRIIVLKKNHLQNEEREVDEERKVEMVLTCQEDVTISAREEMKELLLSEDMNSDMNAWRNMYRVCG</sequence>
<reference evidence="1" key="1">
    <citation type="journal article" date="2022" name="Int. J. Mol. Sci.">
        <title>Draft Genome of Tanacetum Coccineum: Genomic Comparison of Closely Related Tanacetum-Family Plants.</title>
        <authorList>
            <person name="Yamashiro T."/>
            <person name="Shiraishi A."/>
            <person name="Nakayama K."/>
            <person name="Satake H."/>
        </authorList>
    </citation>
    <scope>NUCLEOTIDE SEQUENCE</scope>
</reference>
<dbReference type="EMBL" id="BQNB010012255">
    <property type="protein sequence ID" value="GJT01235.1"/>
    <property type="molecule type" value="Genomic_DNA"/>
</dbReference>
<reference evidence="1" key="2">
    <citation type="submission" date="2022-01" db="EMBL/GenBank/DDBJ databases">
        <authorList>
            <person name="Yamashiro T."/>
            <person name="Shiraishi A."/>
            <person name="Satake H."/>
            <person name="Nakayama K."/>
        </authorList>
    </citation>
    <scope>NUCLEOTIDE SEQUENCE</scope>
</reference>
<name>A0ABQ5AF05_9ASTR</name>
<comment type="caution">
    <text evidence="1">The sequence shown here is derived from an EMBL/GenBank/DDBJ whole genome shotgun (WGS) entry which is preliminary data.</text>
</comment>
<proteinExistence type="predicted"/>
<accession>A0ABQ5AF05</accession>
<protein>
    <submittedName>
        <fullName evidence="1">Uncharacterized protein</fullName>
    </submittedName>
</protein>
<dbReference type="Proteomes" id="UP001151760">
    <property type="component" value="Unassembled WGS sequence"/>
</dbReference>
<keyword evidence="2" id="KW-1185">Reference proteome</keyword>
<evidence type="ECO:0000313" key="1">
    <source>
        <dbReference type="EMBL" id="GJT01235.1"/>
    </source>
</evidence>
<organism evidence="1 2">
    <name type="scientific">Tanacetum coccineum</name>
    <dbReference type="NCBI Taxonomy" id="301880"/>
    <lineage>
        <taxon>Eukaryota</taxon>
        <taxon>Viridiplantae</taxon>
        <taxon>Streptophyta</taxon>
        <taxon>Embryophyta</taxon>
        <taxon>Tracheophyta</taxon>
        <taxon>Spermatophyta</taxon>
        <taxon>Magnoliopsida</taxon>
        <taxon>eudicotyledons</taxon>
        <taxon>Gunneridae</taxon>
        <taxon>Pentapetalae</taxon>
        <taxon>asterids</taxon>
        <taxon>campanulids</taxon>
        <taxon>Asterales</taxon>
        <taxon>Asteraceae</taxon>
        <taxon>Asteroideae</taxon>
        <taxon>Anthemideae</taxon>
        <taxon>Anthemidinae</taxon>
        <taxon>Tanacetum</taxon>
    </lineage>
</organism>